<organism evidence="3 4">
    <name type="scientific">Phanerochaete sordida</name>
    <dbReference type="NCBI Taxonomy" id="48140"/>
    <lineage>
        <taxon>Eukaryota</taxon>
        <taxon>Fungi</taxon>
        <taxon>Dikarya</taxon>
        <taxon>Basidiomycota</taxon>
        <taxon>Agaricomycotina</taxon>
        <taxon>Agaricomycetes</taxon>
        <taxon>Polyporales</taxon>
        <taxon>Phanerochaetaceae</taxon>
        <taxon>Phanerochaete</taxon>
    </lineage>
</organism>
<dbReference type="Proteomes" id="UP000703269">
    <property type="component" value="Unassembled WGS sequence"/>
</dbReference>
<dbReference type="EMBL" id="BPQB01000012">
    <property type="protein sequence ID" value="GJE89180.1"/>
    <property type="molecule type" value="Genomic_DNA"/>
</dbReference>
<reference evidence="3 4" key="1">
    <citation type="submission" date="2021-08" db="EMBL/GenBank/DDBJ databases">
        <title>Draft Genome Sequence of Phanerochaete sordida strain YK-624.</title>
        <authorList>
            <person name="Mori T."/>
            <person name="Dohra H."/>
            <person name="Suzuki T."/>
            <person name="Kawagishi H."/>
            <person name="Hirai H."/>
        </authorList>
    </citation>
    <scope>NUCLEOTIDE SEQUENCE [LARGE SCALE GENOMIC DNA]</scope>
    <source>
        <strain evidence="3 4">YK-624</strain>
    </source>
</reference>
<dbReference type="OrthoDB" id="2444174at2759"/>
<name>A0A9P3G7E3_9APHY</name>
<evidence type="ECO:0000256" key="1">
    <source>
        <dbReference type="SAM" id="MobiDB-lite"/>
    </source>
</evidence>
<feature type="compositionally biased region" description="Polar residues" evidence="1">
    <location>
        <begin position="35"/>
        <end position="44"/>
    </location>
</feature>
<accession>A0A9P3G7E3</accession>
<dbReference type="InterPro" id="IPR040009">
    <property type="entry name" value="Mtf2/C5D6.12-like"/>
</dbReference>
<evidence type="ECO:0000259" key="2">
    <source>
        <dbReference type="Pfam" id="PF19189"/>
    </source>
</evidence>
<proteinExistence type="predicted"/>
<evidence type="ECO:0000313" key="4">
    <source>
        <dbReference type="Proteomes" id="UP000703269"/>
    </source>
</evidence>
<evidence type="ECO:0000313" key="3">
    <source>
        <dbReference type="EMBL" id="GJE89180.1"/>
    </source>
</evidence>
<dbReference type="Pfam" id="PF19189">
    <property type="entry name" value="Mtf2"/>
    <property type="match status" value="1"/>
</dbReference>
<dbReference type="PANTHER" id="PTHR39468">
    <property type="entry name" value="CHROMOSOME 7, WHOLE GENOME SHOTGUN SEQUENCE"/>
    <property type="match status" value="1"/>
</dbReference>
<gene>
    <name evidence="3" type="ORF">PsYK624_052750</name>
</gene>
<dbReference type="AlphaFoldDB" id="A0A9P3G7E3"/>
<feature type="region of interest" description="Disordered" evidence="1">
    <location>
        <begin position="364"/>
        <end position="383"/>
    </location>
</feature>
<comment type="caution">
    <text evidence="3">The sequence shown here is derived from an EMBL/GenBank/DDBJ whole genome shotgun (WGS) entry which is preliminary data.</text>
</comment>
<sequence length="383" mass="43569">MISGKALQRLAKCASRQAVQARRWSSTEAGHPRAPSSSNGNSSKDIFETDEPKWEGVFEGITPSASNVLASSGWKHHSQRVTMTARERNAFDEMFNMIFETWNDMKMPAGSPAPGSYESTLGVGNKSALGPLADNLRVQSRNTKWTTEAEQELDRKKEDMSLCDTDQQLLDWALREVFGESQRCEAAARKALLDPSSSPPSTPLQPLWYPHIIAHLMQAFRDRYGDPHLALSIFDHARHLSIASYVFGCTTPAYNELIETRWRCFRDVRGVCDALEEMQVNGIDMDAKTRQLAERVRREVGERNMWEEETALDSGEVWKLLTRIERLIAEPSVSVKRSNGYEEEGGRRREKKWTNISEPWKREAVRPSAQNTYEFGKWGEPEQ</sequence>
<dbReference type="GO" id="GO:0005739">
    <property type="term" value="C:mitochondrion"/>
    <property type="evidence" value="ECO:0007669"/>
    <property type="project" value="InterPro"/>
</dbReference>
<feature type="region of interest" description="Disordered" evidence="1">
    <location>
        <begin position="21"/>
        <end position="47"/>
    </location>
</feature>
<feature type="domain" description="Mtf2-like C-terminal" evidence="2">
    <location>
        <begin position="151"/>
        <end position="326"/>
    </location>
</feature>
<dbReference type="PANTHER" id="PTHR39468:SF1">
    <property type="entry name" value="MTF2-LIKE C-TERMINAL DOMAIN-CONTAINING PROTEIN"/>
    <property type="match status" value="1"/>
</dbReference>
<protein>
    <recommendedName>
        <fullName evidence="2">Mtf2-like C-terminal domain-containing protein</fullName>
    </recommendedName>
</protein>
<keyword evidence="4" id="KW-1185">Reference proteome</keyword>
<dbReference type="InterPro" id="IPR043837">
    <property type="entry name" value="Mtf2-like_C"/>
</dbReference>